<dbReference type="InterPro" id="IPR029058">
    <property type="entry name" value="AB_hydrolase_fold"/>
</dbReference>
<feature type="chain" id="PRO_5003333103" description="AB hydrolase-1 domain-containing protein" evidence="1">
    <location>
        <begin position="25"/>
        <end position="303"/>
    </location>
</feature>
<dbReference type="eggNOG" id="COG2267">
    <property type="taxonomic scope" value="Bacteria"/>
</dbReference>
<dbReference type="RefSeq" id="WP_013835761.1">
    <property type="nucleotide sequence ID" value="NC_015581.1"/>
</dbReference>
<name>F6D8Y5_THICA</name>
<reference evidence="3 4" key="1">
    <citation type="submission" date="2011-05" db="EMBL/GenBank/DDBJ databases">
        <title>Complete sequence of Thioalkalimicrobium cyclicum ALM1.</title>
        <authorList>
            <consortium name="US DOE Joint Genome Institute"/>
            <person name="Lucas S."/>
            <person name="Han J."/>
            <person name="Lapidus A."/>
            <person name="Cheng J.-F."/>
            <person name="Goodwin L."/>
            <person name="Pitluck S."/>
            <person name="Peters L."/>
            <person name="Mikhailova N."/>
            <person name="Davenport K."/>
            <person name="Han C."/>
            <person name="Tapia R."/>
            <person name="Land M."/>
            <person name="Hauser L."/>
            <person name="Kyrpides N."/>
            <person name="Ivanova N."/>
            <person name="Pagani I."/>
            <person name="Kappler U."/>
            <person name="Woyke T."/>
        </authorList>
    </citation>
    <scope>NUCLEOTIDE SEQUENCE [LARGE SCALE GENOMIC DNA]</scope>
    <source>
        <strain evidence="4">DSM 14477 / JCM 11371 / ALM1</strain>
    </source>
</reference>
<feature type="domain" description="AB hydrolase-1" evidence="2">
    <location>
        <begin position="58"/>
        <end position="288"/>
    </location>
</feature>
<dbReference type="Gene3D" id="3.40.50.1820">
    <property type="entry name" value="alpha/beta hydrolase"/>
    <property type="match status" value="1"/>
</dbReference>
<proteinExistence type="predicted"/>
<dbReference type="KEGG" id="tcy:Thicy_1218"/>
<dbReference type="OrthoDB" id="8208091at2"/>
<dbReference type="EMBL" id="CP002776">
    <property type="protein sequence ID" value="AEG31985.1"/>
    <property type="molecule type" value="Genomic_DNA"/>
</dbReference>
<dbReference type="Pfam" id="PF12697">
    <property type="entry name" value="Abhydrolase_6"/>
    <property type="match status" value="1"/>
</dbReference>
<dbReference type="InterPro" id="IPR000073">
    <property type="entry name" value="AB_hydrolase_1"/>
</dbReference>
<evidence type="ECO:0000259" key="2">
    <source>
        <dbReference type="Pfam" id="PF12697"/>
    </source>
</evidence>
<dbReference type="SUPFAM" id="SSF53474">
    <property type="entry name" value="alpha/beta-Hydrolases"/>
    <property type="match status" value="1"/>
</dbReference>
<sequence>MKQTLTAMKNTVLTGLLAASMAFAGLVNAEEIKQTWQGKTLNANLEMADGKSYSDEFVLLLHGTLTHKGRSTYMALQQNLVEQGISSLSINLSFGLNDRDGEYDCAVPHTHKHTDALDEVGVWLDWLEQQGANNVTLMGHSRGGNQIAWFATERDRDSIANVVLWAPATGAQQSHESYEASFGKAIGPILAQAKDRIKASKGDELMQGIDFIYCQDAQVTAAAFVDYYDIKPQFDTPTLLKSAKKPTLVIIGSDDDVVADLPGAIEALGDLAKVQTVTIDGADHFFLDFYNEDSAIAVREFLN</sequence>
<organism evidence="3 4">
    <name type="scientific">Thiomicrospira cyclica (strain DSM 14477 / JCM 11371 / ALM1)</name>
    <name type="common">Thioalkalimicrobium cyclicum</name>
    <dbReference type="NCBI Taxonomy" id="717773"/>
    <lineage>
        <taxon>Bacteria</taxon>
        <taxon>Pseudomonadati</taxon>
        <taxon>Pseudomonadota</taxon>
        <taxon>Gammaproteobacteria</taxon>
        <taxon>Thiotrichales</taxon>
        <taxon>Piscirickettsiaceae</taxon>
        <taxon>Thiomicrospira</taxon>
    </lineage>
</organism>
<evidence type="ECO:0000313" key="3">
    <source>
        <dbReference type="EMBL" id="AEG31985.1"/>
    </source>
</evidence>
<gene>
    <name evidence="3" type="ordered locus">Thicy_1218</name>
</gene>
<dbReference type="STRING" id="717773.Thicy_1218"/>
<feature type="signal peptide" evidence="1">
    <location>
        <begin position="1"/>
        <end position="24"/>
    </location>
</feature>
<dbReference type="PANTHER" id="PTHR42886:SF29">
    <property type="entry name" value="PUMMELIG, ISOFORM A"/>
    <property type="match status" value="1"/>
</dbReference>
<keyword evidence="4" id="KW-1185">Reference proteome</keyword>
<evidence type="ECO:0000313" key="4">
    <source>
        <dbReference type="Proteomes" id="UP000009232"/>
    </source>
</evidence>
<dbReference type="Proteomes" id="UP000009232">
    <property type="component" value="Chromosome"/>
</dbReference>
<dbReference type="AlphaFoldDB" id="F6D8Y5"/>
<accession>F6D8Y5</accession>
<evidence type="ECO:0000256" key="1">
    <source>
        <dbReference type="SAM" id="SignalP"/>
    </source>
</evidence>
<keyword evidence="1" id="KW-0732">Signal</keyword>
<dbReference type="HOGENOM" id="CLU_079627_0_0_6"/>
<dbReference type="PANTHER" id="PTHR42886">
    <property type="entry name" value="RE40534P-RELATED"/>
    <property type="match status" value="1"/>
</dbReference>
<protein>
    <recommendedName>
        <fullName evidence="2">AB hydrolase-1 domain-containing protein</fullName>
    </recommendedName>
</protein>